<evidence type="ECO:0000313" key="2">
    <source>
        <dbReference type="Proteomes" id="UP000076643"/>
    </source>
</evidence>
<protein>
    <recommendedName>
        <fullName evidence="3">SnoaL-like domain-containing protein</fullName>
    </recommendedName>
</protein>
<evidence type="ECO:0000313" key="1">
    <source>
        <dbReference type="EMBL" id="KZN44093.1"/>
    </source>
</evidence>
<dbReference type="InterPro" id="IPR039437">
    <property type="entry name" value="FrzH/put_lumazine-bd"/>
</dbReference>
<dbReference type="Pfam" id="PF12893">
    <property type="entry name" value="Lumazine_bd_2"/>
    <property type="match status" value="1"/>
</dbReference>
<dbReference type="InterPro" id="IPR032710">
    <property type="entry name" value="NTF2-like_dom_sf"/>
</dbReference>
<keyword evidence="2" id="KW-1185">Reference proteome</keyword>
<evidence type="ECO:0008006" key="3">
    <source>
        <dbReference type="Google" id="ProtNLM"/>
    </source>
</evidence>
<dbReference type="PATRIC" id="fig|1365250.3.peg.624"/>
<dbReference type="Proteomes" id="UP000076643">
    <property type="component" value="Unassembled WGS sequence"/>
</dbReference>
<accession>A0A162A4K9</accession>
<dbReference type="EMBL" id="AUYB01000068">
    <property type="protein sequence ID" value="KZN44093.1"/>
    <property type="molecule type" value="Genomic_DNA"/>
</dbReference>
<dbReference type="RefSeq" id="WP_063359081.1">
    <property type="nucleotide sequence ID" value="NZ_AQHB01000023.1"/>
</dbReference>
<dbReference type="Gene3D" id="3.10.450.50">
    <property type="match status" value="1"/>
</dbReference>
<sequence>MHSKNLSDIEAIKSLVHSYCEGLHNADVNILQSIFSDDVVLKAPDIRRTLKEWLLLVEKRPVPSELGLPFSYQILAVDIVGEQAMVKLVCPLFEHVYIDYLGLLKERGQWIIVNKMYADII</sequence>
<dbReference type="SUPFAM" id="SSF54427">
    <property type="entry name" value="NTF2-like"/>
    <property type="match status" value="1"/>
</dbReference>
<proteinExistence type="predicted"/>
<reference evidence="1 2" key="1">
    <citation type="submission" date="2013-07" db="EMBL/GenBank/DDBJ databases">
        <title>Comparative Genomic and Metabolomic Analysis of Twelve Strains of Pseudoalteromonas luteoviolacea.</title>
        <authorList>
            <person name="Vynne N.G."/>
            <person name="Mansson M."/>
            <person name="Gram L."/>
        </authorList>
    </citation>
    <scope>NUCLEOTIDE SEQUENCE [LARGE SCALE GENOMIC DNA]</scope>
    <source>
        <strain evidence="1 2">DSM 6061</strain>
    </source>
</reference>
<comment type="caution">
    <text evidence="1">The sequence shown here is derived from an EMBL/GenBank/DDBJ whole genome shotgun (WGS) entry which is preliminary data.</text>
</comment>
<organism evidence="1 2">
    <name type="scientific">Pseudoalteromonas luteoviolacea DSM 6061</name>
    <dbReference type="NCBI Taxonomy" id="1365250"/>
    <lineage>
        <taxon>Bacteria</taxon>
        <taxon>Pseudomonadati</taxon>
        <taxon>Pseudomonadota</taxon>
        <taxon>Gammaproteobacteria</taxon>
        <taxon>Alteromonadales</taxon>
        <taxon>Pseudoalteromonadaceae</taxon>
        <taxon>Pseudoalteromonas</taxon>
    </lineage>
</organism>
<name>A0A162A4K9_9GAMM</name>
<gene>
    <name evidence="1" type="ORF">N475_08265</name>
</gene>
<dbReference type="AlphaFoldDB" id="A0A162A4K9"/>